<evidence type="ECO:0000313" key="13">
    <source>
        <dbReference type="Proteomes" id="UP001314229"/>
    </source>
</evidence>
<gene>
    <name evidence="12" type="ORF">FSCOSCO3_A001132</name>
</gene>
<evidence type="ECO:0000256" key="8">
    <source>
        <dbReference type="ARBA" id="ARBA00023242"/>
    </source>
</evidence>
<dbReference type="EMBL" id="CAWUFR010000411">
    <property type="protein sequence ID" value="CAK6977465.1"/>
    <property type="molecule type" value="Genomic_DNA"/>
</dbReference>
<keyword evidence="2" id="KW-0479">Metal-binding</keyword>
<dbReference type="SUPFAM" id="SSF57667">
    <property type="entry name" value="beta-beta-alpha zinc fingers"/>
    <property type="match status" value="2"/>
</dbReference>
<dbReference type="PROSITE" id="PS50157">
    <property type="entry name" value="ZINC_FINGER_C2H2_2"/>
    <property type="match status" value="4"/>
</dbReference>
<feature type="domain" description="C2H2-type" evidence="11">
    <location>
        <begin position="339"/>
        <end position="366"/>
    </location>
</feature>
<dbReference type="GO" id="GO:0008270">
    <property type="term" value="F:zinc ion binding"/>
    <property type="evidence" value="ECO:0007669"/>
    <property type="project" value="UniProtKB-KW"/>
</dbReference>
<feature type="region of interest" description="Disordered" evidence="10">
    <location>
        <begin position="71"/>
        <end position="124"/>
    </location>
</feature>
<keyword evidence="8" id="KW-0539">Nucleus</keyword>
<evidence type="ECO:0000256" key="6">
    <source>
        <dbReference type="ARBA" id="ARBA00023015"/>
    </source>
</evidence>
<dbReference type="InterPro" id="IPR036236">
    <property type="entry name" value="Znf_C2H2_sf"/>
</dbReference>
<reference evidence="12 13" key="1">
    <citation type="submission" date="2024-01" db="EMBL/GenBank/DDBJ databases">
        <authorList>
            <person name="Alioto T."/>
            <person name="Alioto T."/>
            <person name="Gomez Garrido J."/>
        </authorList>
    </citation>
    <scope>NUCLEOTIDE SEQUENCE [LARGE SCALE GENOMIC DNA]</scope>
</reference>
<comment type="subcellular location">
    <subcellularLocation>
        <location evidence="1">Nucleus</location>
    </subcellularLocation>
</comment>
<dbReference type="FunFam" id="3.30.160.60:FF:002343">
    <property type="entry name" value="Zinc finger protein 33A"/>
    <property type="match status" value="1"/>
</dbReference>
<organism evidence="12 13">
    <name type="scientific">Scomber scombrus</name>
    <name type="common">Atlantic mackerel</name>
    <name type="synonym">Scomber vernalis</name>
    <dbReference type="NCBI Taxonomy" id="13677"/>
    <lineage>
        <taxon>Eukaryota</taxon>
        <taxon>Metazoa</taxon>
        <taxon>Chordata</taxon>
        <taxon>Craniata</taxon>
        <taxon>Vertebrata</taxon>
        <taxon>Euteleostomi</taxon>
        <taxon>Actinopterygii</taxon>
        <taxon>Neopterygii</taxon>
        <taxon>Teleostei</taxon>
        <taxon>Neoteleostei</taxon>
        <taxon>Acanthomorphata</taxon>
        <taxon>Pelagiaria</taxon>
        <taxon>Scombriformes</taxon>
        <taxon>Scombridae</taxon>
        <taxon>Scomber</taxon>
    </lineage>
</organism>
<evidence type="ECO:0000313" key="12">
    <source>
        <dbReference type="EMBL" id="CAK6977465.1"/>
    </source>
</evidence>
<dbReference type="Gene3D" id="3.30.160.60">
    <property type="entry name" value="Classic Zinc Finger"/>
    <property type="match status" value="3"/>
</dbReference>
<evidence type="ECO:0000259" key="11">
    <source>
        <dbReference type="PROSITE" id="PS50157"/>
    </source>
</evidence>
<dbReference type="GO" id="GO:0006357">
    <property type="term" value="P:regulation of transcription by RNA polymerase II"/>
    <property type="evidence" value="ECO:0007669"/>
    <property type="project" value="UniProtKB-ARBA"/>
</dbReference>
<dbReference type="Proteomes" id="UP001314229">
    <property type="component" value="Unassembled WGS sequence"/>
</dbReference>
<proteinExistence type="predicted"/>
<feature type="domain" description="C2H2-type" evidence="11">
    <location>
        <begin position="311"/>
        <end position="338"/>
    </location>
</feature>
<keyword evidence="6" id="KW-0805">Transcription regulation</keyword>
<dbReference type="FunFam" id="3.30.160.60:FF:001289">
    <property type="entry name" value="Zinc finger protein 574"/>
    <property type="match status" value="1"/>
</dbReference>
<feature type="compositionally biased region" description="Basic and acidic residues" evidence="10">
    <location>
        <begin position="90"/>
        <end position="100"/>
    </location>
</feature>
<dbReference type="PROSITE" id="PS00028">
    <property type="entry name" value="ZINC_FINGER_C2H2_1"/>
    <property type="match status" value="4"/>
</dbReference>
<keyword evidence="3" id="KW-0677">Repeat</keyword>
<comment type="caution">
    <text evidence="12">The sequence shown here is derived from an EMBL/GenBank/DDBJ whole genome shotgun (WGS) entry which is preliminary data.</text>
</comment>
<feature type="domain" description="C2H2-type" evidence="11">
    <location>
        <begin position="367"/>
        <end position="394"/>
    </location>
</feature>
<evidence type="ECO:0000256" key="9">
    <source>
        <dbReference type="PROSITE-ProRule" id="PRU00042"/>
    </source>
</evidence>
<dbReference type="InterPro" id="IPR013087">
    <property type="entry name" value="Znf_C2H2_type"/>
</dbReference>
<evidence type="ECO:0000256" key="7">
    <source>
        <dbReference type="ARBA" id="ARBA00023163"/>
    </source>
</evidence>
<accession>A0AAV1Q285</accession>
<dbReference type="FunFam" id="3.30.160.60:FF:000264">
    <property type="entry name" value="Zinc finger protein 236"/>
    <property type="match status" value="1"/>
</dbReference>
<dbReference type="PANTHER" id="PTHR16515:SF49">
    <property type="entry name" value="GASTRULA ZINC FINGER PROTEIN XLCGF49.1-LIKE-RELATED"/>
    <property type="match status" value="1"/>
</dbReference>
<dbReference type="InterPro" id="IPR050331">
    <property type="entry name" value="Zinc_finger"/>
</dbReference>
<protein>
    <submittedName>
        <fullName evidence="12">Zinc finger and SCAN domain-containing protein 21-like</fullName>
    </submittedName>
</protein>
<sequence length="421" mass="47039">MSFSSSFGVQVAAIMDVLAKAAVAEITKLVEDGVVSLRLEMCRKDSELQDLKRSLKSMEVEMCKAQEAAAASRAAEDRQPEQITGSQVQSKDEIEGEERPALYLEPNTADSLCEPQHGSEESGDDMKLVVKCEPADEIATQEATEDIATAANNVCFEAAEPEESLWPPPACSIFEQSSAEAAVQAMQQQIQIFSSHPEQLSYNSTAVEEMADDSLSVPIKVEVEMRPMCMESTPSEPVHMEQFRHVSQPAVSQHQRLQCASPQAGPSRPPSRAQRSTGGMFGSNTEDHILSRNNLRSKRLVNVFRANPKLFMCVICNKGFPRLTLLEEHNATHESMKPFRCLECGKCFTQKTRLKTHQRVHTGERPFSCKICGKRFSRQDNCLRHERFHSGVKPFSCGQCPKSFTVFGNLKIHLETHRHRR</sequence>
<feature type="region of interest" description="Disordered" evidence="10">
    <location>
        <begin position="254"/>
        <end position="287"/>
    </location>
</feature>
<keyword evidence="7" id="KW-0804">Transcription</keyword>
<evidence type="ECO:0000256" key="5">
    <source>
        <dbReference type="ARBA" id="ARBA00022833"/>
    </source>
</evidence>
<keyword evidence="4 9" id="KW-0863">Zinc-finger</keyword>
<evidence type="ECO:0000256" key="10">
    <source>
        <dbReference type="SAM" id="MobiDB-lite"/>
    </source>
</evidence>
<dbReference type="SMART" id="SM00355">
    <property type="entry name" value="ZnF_C2H2"/>
    <property type="match status" value="4"/>
</dbReference>
<name>A0AAV1Q285_SCOSC</name>
<evidence type="ECO:0000256" key="3">
    <source>
        <dbReference type="ARBA" id="ARBA00022737"/>
    </source>
</evidence>
<feature type="domain" description="C2H2-type" evidence="11">
    <location>
        <begin position="395"/>
        <end position="421"/>
    </location>
</feature>
<keyword evidence="13" id="KW-1185">Reference proteome</keyword>
<dbReference type="PANTHER" id="PTHR16515">
    <property type="entry name" value="PR DOMAIN ZINC FINGER PROTEIN"/>
    <property type="match status" value="1"/>
</dbReference>
<dbReference type="GO" id="GO:0005634">
    <property type="term" value="C:nucleus"/>
    <property type="evidence" value="ECO:0007669"/>
    <property type="project" value="UniProtKB-SubCell"/>
</dbReference>
<dbReference type="AlphaFoldDB" id="A0AAV1Q285"/>
<keyword evidence="5" id="KW-0862">Zinc</keyword>
<evidence type="ECO:0000256" key="1">
    <source>
        <dbReference type="ARBA" id="ARBA00004123"/>
    </source>
</evidence>
<dbReference type="Pfam" id="PF13912">
    <property type="entry name" value="zf-C2H2_6"/>
    <property type="match status" value="1"/>
</dbReference>
<evidence type="ECO:0000256" key="2">
    <source>
        <dbReference type="ARBA" id="ARBA00022723"/>
    </source>
</evidence>
<evidence type="ECO:0000256" key="4">
    <source>
        <dbReference type="ARBA" id="ARBA00022771"/>
    </source>
</evidence>
<dbReference type="Pfam" id="PF00096">
    <property type="entry name" value="zf-C2H2"/>
    <property type="match status" value="3"/>
</dbReference>